<keyword evidence="6 8" id="KW-1133">Transmembrane helix</keyword>
<keyword evidence="5 8" id="KW-0812">Transmembrane</keyword>
<comment type="similarity">
    <text evidence="2 8">Belongs to the 4-toluene sulfonate uptake permease (TSUP) (TC 2.A.102) family.</text>
</comment>
<accession>A7I1B1</accession>
<dbReference type="AlphaFoldDB" id="A7I1B1"/>
<feature type="transmembrane region" description="Helical" evidence="8">
    <location>
        <begin position="159"/>
        <end position="176"/>
    </location>
</feature>
<dbReference type="KEGG" id="cha:CHAB381_0722"/>
<evidence type="ECO:0000256" key="5">
    <source>
        <dbReference type="ARBA" id="ARBA00022692"/>
    </source>
</evidence>
<name>A7I1B1_CAMHC</name>
<sequence length="254" mass="27454">MEFEIYHYILFFVAAFFGGFIDAIAGGGGLICLPALLAAGIPPHAALATNKLQGVFGTFTAAANFAKKGFVNFSEIWVGIFWTFVGAVIGTTLVLFVNAKFLNYIIPVLLFAILIYTIFSPNLGVNEVKAKMSIKVFYTVFGVVLGFYDGFFGPGTGSFWTFALIGLLGLGMKKAVAHTKVLNFVSNIVSLAVFLVGGQILWVVGLCMAAGQILGGYFGSNLAIKKDAKFIKAIFLFVVFLTTLKLVYDFYFKA</sequence>
<evidence type="ECO:0000313" key="9">
    <source>
        <dbReference type="EMBL" id="ABS51868.1"/>
    </source>
</evidence>
<evidence type="ECO:0000256" key="6">
    <source>
        <dbReference type="ARBA" id="ARBA00022989"/>
    </source>
</evidence>
<feature type="transmembrane region" description="Helical" evidence="8">
    <location>
        <begin position="6"/>
        <end position="33"/>
    </location>
</feature>
<comment type="subcellular location">
    <subcellularLocation>
        <location evidence="1 8">Cell membrane</location>
        <topology evidence="1 8">Multi-pass membrane protein</topology>
    </subcellularLocation>
</comment>
<evidence type="ECO:0000313" key="10">
    <source>
        <dbReference type="Proteomes" id="UP000002407"/>
    </source>
</evidence>
<dbReference type="Proteomes" id="UP000002407">
    <property type="component" value="Chromosome"/>
</dbReference>
<reference evidence="10" key="1">
    <citation type="submission" date="2007-07" db="EMBL/GenBank/DDBJ databases">
        <title>Complete genome sequence of Campylobacter hominis ATCC BAA-381, a commensal isolated from the human gastrointestinal tract.</title>
        <authorList>
            <person name="Fouts D.E."/>
            <person name="Mongodin E.F."/>
            <person name="Puiu D."/>
            <person name="Sebastian Y."/>
            <person name="Miller W.G."/>
            <person name="Mandrell R.E."/>
            <person name="Nelson K.E."/>
        </authorList>
    </citation>
    <scope>NUCLEOTIDE SEQUENCE [LARGE SCALE GENOMIC DNA]</scope>
    <source>
        <strain evidence="10">ATCC BAA-381 / LMG 19568 / NCTC 13146 / CH001A</strain>
    </source>
</reference>
<organism evidence="9 10">
    <name type="scientific">Campylobacter hominis (strain ATCC BAA-381 / DSM 21671 / CCUG 45161 / LMG 19568 / NCTC 13146 / CH001A)</name>
    <dbReference type="NCBI Taxonomy" id="360107"/>
    <lineage>
        <taxon>Bacteria</taxon>
        <taxon>Pseudomonadati</taxon>
        <taxon>Campylobacterota</taxon>
        <taxon>Epsilonproteobacteria</taxon>
        <taxon>Campylobacterales</taxon>
        <taxon>Campylobacteraceae</taxon>
        <taxon>Campylobacter</taxon>
    </lineage>
</organism>
<feature type="transmembrane region" description="Helical" evidence="8">
    <location>
        <begin position="188"/>
        <end position="218"/>
    </location>
</feature>
<evidence type="ECO:0000256" key="3">
    <source>
        <dbReference type="ARBA" id="ARBA00022448"/>
    </source>
</evidence>
<evidence type="ECO:0000256" key="7">
    <source>
        <dbReference type="ARBA" id="ARBA00023136"/>
    </source>
</evidence>
<keyword evidence="4 8" id="KW-1003">Cell membrane</keyword>
<evidence type="ECO:0000256" key="2">
    <source>
        <dbReference type="ARBA" id="ARBA00009142"/>
    </source>
</evidence>
<keyword evidence="3" id="KW-0813">Transport</keyword>
<dbReference type="PANTHER" id="PTHR30269:SF0">
    <property type="entry name" value="MEMBRANE TRANSPORTER PROTEIN YFCA-RELATED"/>
    <property type="match status" value="1"/>
</dbReference>
<dbReference type="PANTHER" id="PTHR30269">
    <property type="entry name" value="TRANSMEMBRANE PROTEIN YFCA"/>
    <property type="match status" value="1"/>
</dbReference>
<dbReference type="EMBL" id="CP000776">
    <property type="protein sequence ID" value="ABS51868.1"/>
    <property type="molecule type" value="Genomic_DNA"/>
</dbReference>
<protein>
    <recommendedName>
        <fullName evidence="8">Probable membrane transporter protein</fullName>
    </recommendedName>
</protein>
<dbReference type="InterPro" id="IPR052017">
    <property type="entry name" value="TSUP"/>
</dbReference>
<feature type="transmembrane region" description="Helical" evidence="8">
    <location>
        <begin position="76"/>
        <end position="98"/>
    </location>
</feature>
<evidence type="ECO:0000256" key="4">
    <source>
        <dbReference type="ARBA" id="ARBA00022475"/>
    </source>
</evidence>
<dbReference type="GO" id="GO:0005886">
    <property type="term" value="C:plasma membrane"/>
    <property type="evidence" value="ECO:0007669"/>
    <property type="project" value="UniProtKB-SubCell"/>
</dbReference>
<proteinExistence type="inferred from homology"/>
<gene>
    <name evidence="9" type="ordered locus">CHAB381_0722</name>
</gene>
<dbReference type="RefSeq" id="WP_012108590.1">
    <property type="nucleotide sequence ID" value="NC_009714.1"/>
</dbReference>
<dbReference type="OrthoDB" id="554695at2"/>
<feature type="transmembrane region" description="Helical" evidence="8">
    <location>
        <begin position="230"/>
        <end position="248"/>
    </location>
</feature>
<keyword evidence="10" id="KW-1185">Reference proteome</keyword>
<dbReference type="HOGENOM" id="CLU_045498_2_1_7"/>
<dbReference type="STRING" id="360107.CHAB381_0722"/>
<keyword evidence="7 8" id="KW-0472">Membrane</keyword>
<evidence type="ECO:0000256" key="1">
    <source>
        <dbReference type="ARBA" id="ARBA00004651"/>
    </source>
</evidence>
<dbReference type="Pfam" id="PF01925">
    <property type="entry name" value="TauE"/>
    <property type="match status" value="1"/>
</dbReference>
<evidence type="ECO:0000256" key="8">
    <source>
        <dbReference type="RuleBase" id="RU363041"/>
    </source>
</evidence>
<dbReference type="eggNOG" id="COG0730">
    <property type="taxonomic scope" value="Bacteria"/>
</dbReference>
<feature type="transmembrane region" description="Helical" evidence="8">
    <location>
        <begin position="104"/>
        <end position="124"/>
    </location>
</feature>
<dbReference type="InterPro" id="IPR002781">
    <property type="entry name" value="TM_pro_TauE-like"/>
</dbReference>